<proteinExistence type="predicted"/>
<protein>
    <submittedName>
        <fullName evidence="2">Uncharacterized protein</fullName>
    </submittedName>
</protein>
<name>B9XCP9_PEDPL</name>
<evidence type="ECO:0000313" key="2">
    <source>
        <dbReference type="EMBL" id="EEF62245.1"/>
    </source>
</evidence>
<reference evidence="2 3" key="1">
    <citation type="journal article" date="2011" name="J. Bacteriol.">
        <title>Genome sequence of 'Pedosphaera parvula' Ellin514, an aerobic Verrucomicrobial isolate from pasture soil.</title>
        <authorList>
            <person name="Kant R."/>
            <person name="van Passel M.W."/>
            <person name="Sangwan P."/>
            <person name="Palva A."/>
            <person name="Lucas S."/>
            <person name="Copeland A."/>
            <person name="Lapidus A."/>
            <person name="Glavina Del Rio T."/>
            <person name="Dalin E."/>
            <person name="Tice H."/>
            <person name="Bruce D."/>
            <person name="Goodwin L."/>
            <person name="Pitluck S."/>
            <person name="Chertkov O."/>
            <person name="Larimer F.W."/>
            <person name="Land M.L."/>
            <person name="Hauser L."/>
            <person name="Brettin T.S."/>
            <person name="Detter J.C."/>
            <person name="Han S."/>
            <person name="de Vos W.M."/>
            <person name="Janssen P.H."/>
            <person name="Smidt H."/>
        </authorList>
    </citation>
    <scope>NUCLEOTIDE SEQUENCE [LARGE SCALE GENOMIC DNA]</scope>
    <source>
        <strain evidence="2 3">Ellin514</strain>
    </source>
</reference>
<accession>B9XCP9</accession>
<sequence precursor="true">MLPMKRLMLAGLSRGARARVGGPGSAESQTMSEFESFQTGTSLIPPIN</sequence>
<feature type="compositionally biased region" description="Polar residues" evidence="1">
    <location>
        <begin position="26"/>
        <end position="42"/>
    </location>
</feature>
<evidence type="ECO:0000313" key="3">
    <source>
        <dbReference type="Proteomes" id="UP000003688"/>
    </source>
</evidence>
<dbReference type="AlphaFoldDB" id="B9XCP9"/>
<gene>
    <name evidence="2" type="ORF">Cflav_PD4880</name>
</gene>
<dbReference type="STRING" id="320771.Cflav_PD4880"/>
<dbReference type="EMBL" id="ABOX02000005">
    <property type="protein sequence ID" value="EEF62245.1"/>
    <property type="molecule type" value="Genomic_DNA"/>
</dbReference>
<dbReference type="Proteomes" id="UP000003688">
    <property type="component" value="Unassembled WGS sequence"/>
</dbReference>
<organism evidence="2 3">
    <name type="scientific">Pedosphaera parvula (strain Ellin514)</name>
    <dbReference type="NCBI Taxonomy" id="320771"/>
    <lineage>
        <taxon>Bacteria</taxon>
        <taxon>Pseudomonadati</taxon>
        <taxon>Verrucomicrobiota</taxon>
        <taxon>Pedosphaerae</taxon>
        <taxon>Pedosphaerales</taxon>
        <taxon>Pedosphaeraceae</taxon>
        <taxon>Pedosphaera</taxon>
    </lineage>
</organism>
<evidence type="ECO:0000256" key="1">
    <source>
        <dbReference type="SAM" id="MobiDB-lite"/>
    </source>
</evidence>
<keyword evidence="3" id="KW-1185">Reference proteome</keyword>
<comment type="caution">
    <text evidence="2">The sequence shown here is derived from an EMBL/GenBank/DDBJ whole genome shotgun (WGS) entry which is preliminary data.</text>
</comment>
<feature type="region of interest" description="Disordered" evidence="1">
    <location>
        <begin position="16"/>
        <end position="48"/>
    </location>
</feature>